<dbReference type="Pfam" id="PF03572">
    <property type="entry name" value="Peptidase_S41"/>
    <property type="match status" value="1"/>
</dbReference>
<feature type="compositionally biased region" description="Basic and acidic residues" evidence="1">
    <location>
        <begin position="824"/>
        <end position="835"/>
    </location>
</feature>
<gene>
    <name evidence="4" type="ORF">SEMRO_729_G193890.1</name>
</gene>
<dbReference type="SUPFAM" id="SSF50156">
    <property type="entry name" value="PDZ domain-like"/>
    <property type="match status" value="1"/>
</dbReference>
<evidence type="ECO:0000259" key="3">
    <source>
        <dbReference type="PROSITE" id="PS50106"/>
    </source>
</evidence>
<feature type="region of interest" description="Disordered" evidence="1">
    <location>
        <begin position="263"/>
        <end position="290"/>
    </location>
</feature>
<dbReference type="AlphaFoldDB" id="A0A9N8E6X8"/>
<dbReference type="GO" id="GO:0004175">
    <property type="term" value="F:endopeptidase activity"/>
    <property type="evidence" value="ECO:0007669"/>
    <property type="project" value="TreeGrafter"/>
</dbReference>
<evidence type="ECO:0000313" key="5">
    <source>
        <dbReference type="Proteomes" id="UP001153069"/>
    </source>
</evidence>
<dbReference type="OrthoDB" id="43580at2759"/>
<dbReference type="SMART" id="SM00228">
    <property type="entry name" value="PDZ"/>
    <property type="match status" value="1"/>
</dbReference>
<dbReference type="PANTHER" id="PTHR32060">
    <property type="entry name" value="TAIL-SPECIFIC PROTEASE"/>
    <property type="match status" value="1"/>
</dbReference>
<keyword evidence="2" id="KW-0732">Signal</keyword>
<evidence type="ECO:0000313" key="4">
    <source>
        <dbReference type="EMBL" id="CAB9515642.1"/>
    </source>
</evidence>
<organism evidence="4 5">
    <name type="scientific">Seminavis robusta</name>
    <dbReference type="NCBI Taxonomy" id="568900"/>
    <lineage>
        <taxon>Eukaryota</taxon>
        <taxon>Sar</taxon>
        <taxon>Stramenopiles</taxon>
        <taxon>Ochrophyta</taxon>
        <taxon>Bacillariophyta</taxon>
        <taxon>Bacillariophyceae</taxon>
        <taxon>Bacillariophycidae</taxon>
        <taxon>Naviculales</taxon>
        <taxon>Naviculaceae</taxon>
        <taxon>Seminavis</taxon>
    </lineage>
</organism>
<evidence type="ECO:0000256" key="1">
    <source>
        <dbReference type="SAM" id="MobiDB-lite"/>
    </source>
</evidence>
<accession>A0A9N8E6X8</accession>
<dbReference type="Pfam" id="PF17820">
    <property type="entry name" value="PDZ_6"/>
    <property type="match status" value="1"/>
</dbReference>
<evidence type="ECO:0000256" key="2">
    <source>
        <dbReference type="SAM" id="SignalP"/>
    </source>
</evidence>
<feature type="region of interest" description="Disordered" evidence="1">
    <location>
        <begin position="809"/>
        <end position="835"/>
    </location>
</feature>
<reference evidence="4" key="1">
    <citation type="submission" date="2020-06" db="EMBL/GenBank/DDBJ databases">
        <authorList>
            <consortium name="Plant Systems Biology data submission"/>
        </authorList>
    </citation>
    <scope>NUCLEOTIDE SEQUENCE</scope>
    <source>
        <strain evidence="4">D6</strain>
    </source>
</reference>
<name>A0A9N8E6X8_9STRA</name>
<dbReference type="PROSITE" id="PS50106">
    <property type="entry name" value="PDZ"/>
    <property type="match status" value="1"/>
</dbReference>
<feature type="region of interest" description="Disordered" evidence="1">
    <location>
        <begin position="408"/>
        <end position="469"/>
    </location>
</feature>
<dbReference type="InterPro" id="IPR005151">
    <property type="entry name" value="Tail-specific_protease"/>
</dbReference>
<protein>
    <submittedName>
        <fullName evidence="4">Carboxyl-terminal-processing peptidase</fullName>
    </submittedName>
</protein>
<dbReference type="Gene3D" id="2.30.42.10">
    <property type="match status" value="1"/>
</dbReference>
<feature type="compositionally biased region" description="Polar residues" evidence="1">
    <location>
        <begin position="424"/>
        <end position="437"/>
    </location>
</feature>
<proteinExistence type="predicted"/>
<dbReference type="InterPro" id="IPR001478">
    <property type="entry name" value="PDZ"/>
</dbReference>
<dbReference type="EMBL" id="CAICTM010000728">
    <property type="protein sequence ID" value="CAB9515642.1"/>
    <property type="molecule type" value="Genomic_DNA"/>
</dbReference>
<feature type="signal peptide" evidence="2">
    <location>
        <begin position="1"/>
        <end position="20"/>
    </location>
</feature>
<feature type="domain" description="PDZ" evidence="3">
    <location>
        <begin position="300"/>
        <end position="337"/>
    </location>
</feature>
<dbReference type="Gene3D" id="3.90.226.10">
    <property type="entry name" value="2-enoyl-CoA Hydratase, Chain A, domain 1"/>
    <property type="match status" value="2"/>
</dbReference>
<dbReference type="InterPro" id="IPR029045">
    <property type="entry name" value="ClpP/crotonase-like_dom_sf"/>
</dbReference>
<dbReference type="Gene3D" id="3.30.750.44">
    <property type="match status" value="2"/>
</dbReference>
<keyword evidence="5" id="KW-1185">Reference proteome</keyword>
<comment type="caution">
    <text evidence="4">The sequence shown here is derived from an EMBL/GenBank/DDBJ whole genome shotgun (WGS) entry which is preliminary data.</text>
</comment>
<sequence length="886" mass="96089">MKLPLHLVLGACVAVPNASAFQPCPASSLVGRVGPTRLIKESVVALHCQHHEDQESQQRATSPMTPAEDNGTMISHSFTTALAGILFVVSTCFSVPALADGGLMVVSESSPQQTTANVRAGLSARRYWNIMASQEENSQEMKMQANEGLIDHAVGTVNTMYYDNTGGVRFTPREFYNSWRALREEARQEQALVSREATVQKLKSLISSLNDPYSKYLTREELWQELKIRNDGFLGIGAVVEAPDQGDQFFARGSSPTLATVVDGGSSHVKNNNNKQPQSASSKKETPPPLSATVVQNLPVVTAVVPDSPAERSGITVGDRVVAVGDYTFLGLSRNDVNQNFQTRFTVDAADGYYFGHSDLTLAKPLVRTLLADPLQQSVGMSSSSSQTMAKDREVIIGYRQTRVRLPTKSLEEETFSATTSSEPVPQQQQAATTNYVASGISGMESADSTPAVQPQSASPPPTKGGNSIVHWELISGQSQQPSIFQRSLMTDEERNAAEERKVGYIRLTRFSRASTAGYIEAVQALEDLGATSFIIDVRNNYGGIIQEAMLTASTLLRDPHAVLCYTMNSRGGFAPHDVEEYVVDKRYPGYMMSSEPRWVTLRQSQRDNPELYLDNGSGWVPPSSYASLREQTATRGLHRPSTFSAYESGDTSVADAATSLPFNLQWNTAAANAYLNHNQQWLAQRNLVILINEGTASSAEVFASSLHDNGRTLALIGTKSYGKGLIQHTFPMPDGGGLRLTVAEYLTPALRHVTVVGNAKFDRTTGEQVGGGITPDVYCASKQGIPANIGADLCVGMALDVLDEAEPASYASEGHEKHHRQQHLKERQQQEDFTKKGILVLGSQPTANDGAASTLETASFRVNDKIMTEKAVNAHSSDYPQNGGL</sequence>
<dbReference type="SMART" id="SM00245">
    <property type="entry name" value="TSPc"/>
    <property type="match status" value="1"/>
</dbReference>
<dbReference type="SUPFAM" id="SSF52096">
    <property type="entry name" value="ClpP/crotonase"/>
    <property type="match status" value="1"/>
</dbReference>
<dbReference type="InterPro" id="IPR041489">
    <property type="entry name" value="PDZ_6"/>
</dbReference>
<dbReference type="PANTHER" id="PTHR32060:SF22">
    <property type="entry name" value="CARBOXYL-TERMINAL-PROCESSING PEPTIDASE 3, CHLOROPLASTIC"/>
    <property type="match status" value="1"/>
</dbReference>
<dbReference type="Proteomes" id="UP001153069">
    <property type="component" value="Unassembled WGS sequence"/>
</dbReference>
<dbReference type="GO" id="GO:0006508">
    <property type="term" value="P:proteolysis"/>
    <property type="evidence" value="ECO:0007669"/>
    <property type="project" value="InterPro"/>
</dbReference>
<dbReference type="InterPro" id="IPR036034">
    <property type="entry name" value="PDZ_sf"/>
</dbReference>
<feature type="compositionally biased region" description="Polar residues" evidence="1">
    <location>
        <begin position="268"/>
        <end position="281"/>
    </location>
</feature>
<dbReference type="GO" id="GO:0008236">
    <property type="term" value="F:serine-type peptidase activity"/>
    <property type="evidence" value="ECO:0007669"/>
    <property type="project" value="InterPro"/>
</dbReference>
<feature type="chain" id="PRO_5040486648" evidence="2">
    <location>
        <begin position="21"/>
        <end position="886"/>
    </location>
</feature>